<sequence length="172" mass="19879">MNQRRLLHALLHQKKVSSPSSLLTTTIQKRFVSSSSDRSPLETTPGHVKRTTVDLSRKQPEYELPYQGPQEYNINTSGFDDTYDVWWEDGAGQKQWAYKDTYPTLSTKDVLLSTAYLVGWALALWAFYKHFLQPTLSIHPATLVAMSPSQREKAKELREKRLEEMEKYGIEQ</sequence>
<dbReference type="VEuPathDB" id="AmoebaDB:FDP41_012866"/>
<protein>
    <submittedName>
        <fullName evidence="1">Uncharacterized protein</fullName>
    </submittedName>
</protein>
<dbReference type="VEuPathDB" id="AmoebaDB:NfTy_079760"/>
<dbReference type="AlphaFoldDB" id="A0A6A5C5G4"/>
<organism evidence="1 2">
    <name type="scientific">Naegleria fowleri</name>
    <name type="common">Brain eating amoeba</name>
    <dbReference type="NCBI Taxonomy" id="5763"/>
    <lineage>
        <taxon>Eukaryota</taxon>
        <taxon>Discoba</taxon>
        <taxon>Heterolobosea</taxon>
        <taxon>Tetramitia</taxon>
        <taxon>Eutetramitia</taxon>
        <taxon>Vahlkampfiidae</taxon>
        <taxon>Naegleria</taxon>
    </lineage>
</organism>
<dbReference type="GeneID" id="68120081"/>
<keyword evidence="2" id="KW-1185">Reference proteome</keyword>
<accession>A0A6A5C5G4</accession>
<dbReference type="Proteomes" id="UP000444721">
    <property type="component" value="Unassembled WGS sequence"/>
</dbReference>
<comment type="caution">
    <text evidence="1">The sequence shown here is derived from an EMBL/GenBank/DDBJ whole genome shotgun (WGS) entry which is preliminary data.</text>
</comment>
<name>A0A6A5C5G4_NAEFO</name>
<evidence type="ECO:0000313" key="1">
    <source>
        <dbReference type="EMBL" id="KAF0981078.1"/>
    </source>
</evidence>
<proteinExistence type="predicted"/>
<dbReference type="VEuPathDB" id="AmoebaDB:NF0098570"/>
<dbReference type="RefSeq" id="XP_044565791.1">
    <property type="nucleotide sequence ID" value="XM_044703432.1"/>
</dbReference>
<evidence type="ECO:0000313" key="2">
    <source>
        <dbReference type="Proteomes" id="UP000444721"/>
    </source>
</evidence>
<gene>
    <name evidence="1" type="ORF">FDP41_012866</name>
</gene>
<dbReference type="OrthoDB" id="10303315at2759"/>
<dbReference type="EMBL" id="VFQX01000016">
    <property type="protein sequence ID" value="KAF0981078.1"/>
    <property type="molecule type" value="Genomic_DNA"/>
</dbReference>
<reference evidence="1 2" key="1">
    <citation type="journal article" date="2019" name="Sci. Rep.">
        <title>Nanopore sequencing improves the draft genome of the human pathogenic amoeba Naegleria fowleri.</title>
        <authorList>
            <person name="Liechti N."/>
            <person name="Schurch N."/>
            <person name="Bruggmann R."/>
            <person name="Wittwer M."/>
        </authorList>
    </citation>
    <scope>NUCLEOTIDE SEQUENCE [LARGE SCALE GENOMIC DNA]</scope>
    <source>
        <strain evidence="1 2">ATCC 30894</strain>
    </source>
</reference>